<dbReference type="Proteomes" id="UP001501725">
    <property type="component" value="Unassembled WGS sequence"/>
</dbReference>
<reference evidence="2" key="1">
    <citation type="journal article" date="2019" name="Int. J. Syst. Evol. Microbiol.">
        <title>The Global Catalogue of Microorganisms (GCM) 10K type strain sequencing project: providing services to taxonomists for standard genome sequencing and annotation.</title>
        <authorList>
            <consortium name="The Broad Institute Genomics Platform"/>
            <consortium name="The Broad Institute Genome Sequencing Center for Infectious Disease"/>
            <person name="Wu L."/>
            <person name="Ma J."/>
        </authorList>
    </citation>
    <scope>NUCLEOTIDE SEQUENCE [LARGE SCALE GENOMIC DNA]</scope>
    <source>
        <strain evidence="2">JCM 17919</strain>
    </source>
</reference>
<sequence length="75" mass="8122">MRRGAKKQLPPVYCAATGSIRQWARNVLQEARPESRGVHQCGYELREDSHGQAKAIATAMAPAPTVSPAYTSKGL</sequence>
<keyword evidence="2" id="KW-1185">Reference proteome</keyword>
<protein>
    <submittedName>
        <fullName evidence="1">Uncharacterized protein</fullName>
    </submittedName>
</protein>
<evidence type="ECO:0000313" key="1">
    <source>
        <dbReference type="EMBL" id="GAA4343247.1"/>
    </source>
</evidence>
<proteinExistence type="predicted"/>
<comment type="caution">
    <text evidence="1">The sequence shown here is derived from an EMBL/GenBank/DDBJ whole genome shotgun (WGS) entry which is preliminary data.</text>
</comment>
<name>A0ABP8HRQ6_9BACT</name>
<evidence type="ECO:0000313" key="2">
    <source>
        <dbReference type="Proteomes" id="UP001501725"/>
    </source>
</evidence>
<dbReference type="EMBL" id="BAABGY010000016">
    <property type="protein sequence ID" value="GAA4343247.1"/>
    <property type="molecule type" value="Genomic_DNA"/>
</dbReference>
<accession>A0ABP8HRQ6</accession>
<organism evidence="1 2">
    <name type="scientific">Flaviaesturariibacter amylovorans</name>
    <dbReference type="NCBI Taxonomy" id="1084520"/>
    <lineage>
        <taxon>Bacteria</taxon>
        <taxon>Pseudomonadati</taxon>
        <taxon>Bacteroidota</taxon>
        <taxon>Chitinophagia</taxon>
        <taxon>Chitinophagales</taxon>
        <taxon>Chitinophagaceae</taxon>
        <taxon>Flaviaestuariibacter</taxon>
    </lineage>
</organism>
<gene>
    <name evidence="1" type="ORF">GCM10023184_43480</name>
</gene>